<dbReference type="GO" id="GO:0004458">
    <property type="term" value="F:D-lactate dehydrogenase (cytochrome) activity"/>
    <property type="evidence" value="ECO:0007669"/>
    <property type="project" value="UniProtKB-EC"/>
</dbReference>
<dbReference type="InterPro" id="IPR016166">
    <property type="entry name" value="FAD-bd_PCMH"/>
</dbReference>
<dbReference type="KEGG" id="pbt:ING2E5B_2018"/>
<dbReference type="InterPro" id="IPR036318">
    <property type="entry name" value="FAD-bd_PCMH-like_sf"/>
</dbReference>
<evidence type="ECO:0000256" key="3">
    <source>
        <dbReference type="ARBA" id="ARBA00022630"/>
    </source>
</evidence>
<evidence type="ECO:0000313" key="13">
    <source>
        <dbReference type="EMBL" id="CEA16747.1"/>
    </source>
</evidence>
<evidence type="ECO:0000256" key="9">
    <source>
        <dbReference type="ARBA" id="ARBA00023014"/>
    </source>
</evidence>
<dbReference type="OrthoDB" id="9767256at2"/>
<protein>
    <recommendedName>
        <fullName evidence="10">D-lactate dehydrogenase (cytochrome)</fullName>
        <ecNumber evidence="10">1.1.2.4</ecNumber>
    </recommendedName>
</protein>
<dbReference type="Gene3D" id="3.30.43.10">
    <property type="entry name" value="Uridine Diphospho-n-acetylenolpyruvylglucosamine Reductase, domain 2"/>
    <property type="match status" value="1"/>
</dbReference>
<evidence type="ECO:0000256" key="5">
    <source>
        <dbReference type="ARBA" id="ARBA00022827"/>
    </source>
</evidence>
<dbReference type="PANTHER" id="PTHR11748">
    <property type="entry name" value="D-LACTATE DEHYDROGENASE"/>
    <property type="match status" value="1"/>
</dbReference>
<dbReference type="InterPro" id="IPR016171">
    <property type="entry name" value="Vanillyl_alc_oxidase_C-sub2"/>
</dbReference>
<keyword evidence="9" id="KW-0411">Iron-sulfur</keyword>
<dbReference type="GO" id="GO:0051536">
    <property type="term" value="F:iron-sulfur cluster binding"/>
    <property type="evidence" value="ECO:0007669"/>
    <property type="project" value="UniProtKB-KW"/>
</dbReference>
<evidence type="ECO:0000256" key="6">
    <source>
        <dbReference type="ARBA" id="ARBA00022946"/>
    </source>
</evidence>
<dbReference type="SUPFAM" id="SSF56176">
    <property type="entry name" value="FAD-binding/transporter-associated domain-like"/>
    <property type="match status" value="1"/>
</dbReference>
<dbReference type="InterPro" id="IPR006094">
    <property type="entry name" value="Oxid_FAD_bind_N"/>
</dbReference>
<dbReference type="InterPro" id="IPR016167">
    <property type="entry name" value="FAD-bd_PCMH_sub1"/>
</dbReference>
<dbReference type="InterPro" id="IPR017900">
    <property type="entry name" value="4Fe4S_Fe_S_CS"/>
</dbReference>
<dbReference type="InterPro" id="IPR017896">
    <property type="entry name" value="4Fe4S_Fe-S-bd"/>
</dbReference>
<evidence type="ECO:0000259" key="12">
    <source>
        <dbReference type="PROSITE" id="PS51387"/>
    </source>
</evidence>
<dbReference type="EMBL" id="LN515532">
    <property type="protein sequence ID" value="CEA16747.1"/>
    <property type="molecule type" value="Genomic_DNA"/>
</dbReference>
<evidence type="ECO:0000256" key="10">
    <source>
        <dbReference type="ARBA" id="ARBA00038897"/>
    </source>
</evidence>
<comment type="similarity">
    <text evidence="2">Belongs to the FAD-binding oxidoreductase/transferase type 4 family.</text>
</comment>
<dbReference type="InterPro" id="IPR004017">
    <property type="entry name" value="Cys_rich_dom"/>
</dbReference>
<keyword evidence="5" id="KW-0274">FAD</keyword>
<evidence type="ECO:0000256" key="8">
    <source>
        <dbReference type="ARBA" id="ARBA00023004"/>
    </source>
</evidence>
<dbReference type="InterPro" id="IPR009051">
    <property type="entry name" value="Helical_ferredxn"/>
</dbReference>
<evidence type="ECO:0000256" key="1">
    <source>
        <dbReference type="ARBA" id="ARBA00001974"/>
    </source>
</evidence>
<keyword evidence="4" id="KW-0479">Metal-binding</keyword>
<reference evidence="13 14" key="1">
    <citation type="submission" date="2014-08" db="EMBL/GenBank/DDBJ databases">
        <authorList>
            <person name="Wibberg D."/>
        </authorList>
    </citation>
    <scope>NUCLEOTIDE SEQUENCE [LARGE SCALE GENOMIC DNA]</scope>
    <source>
        <strain evidence="14">ING2-E5B</strain>
    </source>
</reference>
<dbReference type="Gene3D" id="3.30.465.10">
    <property type="match status" value="1"/>
</dbReference>
<evidence type="ECO:0000256" key="4">
    <source>
        <dbReference type="ARBA" id="ARBA00022723"/>
    </source>
</evidence>
<proteinExistence type="inferred from homology"/>
<dbReference type="Pfam" id="PF02754">
    <property type="entry name" value="CCG"/>
    <property type="match status" value="1"/>
</dbReference>
<dbReference type="EC" id="1.1.2.4" evidence="10"/>
<dbReference type="STRING" id="1562970.ING2E5B_2018"/>
<dbReference type="GO" id="GO:0008720">
    <property type="term" value="F:D-lactate dehydrogenase (NAD+) activity"/>
    <property type="evidence" value="ECO:0007669"/>
    <property type="project" value="TreeGrafter"/>
</dbReference>
<dbReference type="PANTHER" id="PTHR11748:SF111">
    <property type="entry name" value="D-LACTATE DEHYDROGENASE, MITOCHONDRIAL-RELATED"/>
    <property type="match status" value="1"/>
</dbReference>
<dbReference type="PROSITE" id="PS51387">
    <property type="entry name" value="FAD_PCMH"/>
    <property type="match status" value="1"/>
</dbReference>
<dbReference type="Proteomes" id="UP000032417">
    <property type="component" value="Chromosome 1"/>
</dbReference>
<keyword evidence="8" id="KW-0408">Iron</keyword>
<dbReference type="AlphaFoldDB" id="A0A098C489"/>
<dbReference type="InterPro" id="IPR004113">
    <property type="entry name" value="FAD-bd_oxidored_4_C"/>
</dbReference>
<evidence type="ECO:0000256" key="7">
    <source>
        <dbReference type="ARBA" id="ARBA00023002"/>
    </source>
</evidence>
<dbReference type="InterPro" id="IPR016169">
    <property type="entry name" value="FAD-bd_PCMH_sub2"/>
</dbReference>
<dbReference type="GO" id="GO:0071949">
    <property type="term" value="F:FAD binding"/>
    <property type="evidence" value="ECO:0007669"/>
    <property type="project" value="InterPro"/>
</dbReference>
<dbReference type="Pfam" id="PF01565">
    <property type="entry name" value="FAD_binding_4"/>
    <property type="match status" value="1"/>
</dbReference>
<dbReference type="InterPro" id="IPR016164">
    <property type="entry name" value="FAD-linked_Oxase-like_C"/>
</dbReference>
<dbReference type="GO" id="GO:0046872">
    <property type="term" value="F:metal ion binding"/>
    <property type="evidence" value="ECO:0007669"/>
    <property type="project" value="UniProtKB-KW"/>
</dbReference>
<dbReference type="Gene3D" id="1.10.45.10">
    <property type="entry name" value="Vanillyl-alcohol Oxidase, Chain A, domain 4"/>
    <property type="match status" value="1"/>
</dbReference>
<feature type="domain" description="4Fe-4S ferredoxin-type" evidence="11">
    <location>
        <begin position="528"/>
        <end position="559"/>
    </location>
</feature>
<dbReference type="Pfam" id="PF02913">
    <property type="entry name" value="FAD-oxidase_C"/>
    <property type="match status" value="1"/>
</dbReference>
<dbReference type="Gene3D" id="1.10.1060.10">
    <property type="entry name" value="Alpha-helical ferredoxin"/>
    <property type="match status" value="1"/>
</dbReference>
<keyword evidence="14" id="KW-1185">Reference proteome</keyword>
<dbReference type="SUPFAM" id="SSF46548">
    <property type="entry name" value="alpha-helical ferredoxin"/>
    <property type="match status" value="1"/>
</dbReference>
<dbReference type="FunFam" id="1.10.45.10:FF:000001">
    <property type="entry name" value="D-lactate dehydrogenase mitochondrial"/>
    <property type="match status" value="1"/>
</dbReference>
<dbReference type="Pfam" id="PF13183">
    <property type="entry name" value="Fer4_8"/>
    <property type="match status" value="1"/>
</dbReference>
<dbReference type="PROSITE" id="PS00198">
    <property type="entry name" value="4FE4S_FER_1"/>
    <property type="match status" value="1"/>
</dbReference>
<evidence type="ECO:0000256" key="2">
    <source>
        <dbReference type="ARBA" id="ARBA00008000"/>
    </source>
</evidence>
<comment type="cofactor">
    <cofactor evidence="1">
        <name>FAD</name>
        <dbReference type="ChEBI" id="CHEBI:57692"/>
    </cofactor>
</comment>
<sequence>MTEKQLHKELADIFTADQLFTDELSRLTKGTDAGLYRLIPKAVVKVNSEEEVIRLLRFCNDKKIPVTFKAGGTSLSGQTISDSILMEAGKGFDFSVITDNGETATFGCGLTGGAANLILRRYRRKLGPKPASVKSAKIGGIISNNASGSSYGILHNSYNTIKSMRIIFANGSVLDTGNSESRKAFIAENPQLIGDIVQLHRDATENKAIESRIASKFKLKNTCGYGVNSLIDFDDPIDIIQHLMIGSEGTLGFISQATFRTVHDAPLKATAMVYFRNLRDVSEAIIPLRGCQVSAAELMDRNALRAVEDQQGMPEELKTLPEGAAALLIDTSADDEATLLNQMREIEERLAHIETLTPIKFTTDKFLYNLYWNVRNGLFTSAAATRPAHTASIIEDVAFSGERLGDALTDLRELLVNSGYSDAVMWGHLLDGNVHFTVFPDINSVEEVKRYSTFMHELSELVVVKHDGSLKAEHGTGRNMAPFVEKEWGSDIYDLMKRIKRAFDPDNVLNPGVIINDDSEVFIKNLKRIPDANPIIDKCIECGFCEVVCPSKDLTLTPRQRIVAYRFIADSSSAEKNRQKSILKQVREISYPLDQTCATDGLCGIACPVDIDTGKLVKELRWQQNGKLANLVADTIASNMAPLTSFIRGFITLPHSISKVVGYKSMENFARGIYKLGDGVFPLWTKYTPSGSKKIKQNIYSNENPDSPEVVYFPSCITRSMGGPSFGYEEKEDLPAKMLSVLRKAGYKVIIPEEKNRLCCGMAFSSKGFRKQAVRKENELNEALLKASRNGELPIVCDMSPCLLHMRETLDGRLKLYDQVEFIHDFLIGRLQFTKAPVRIAVHSTCSATKMQLEEKLFKVASLCADEVIVPDSVTCCGWAGDRGFFYPELNNAALSPLKNEIMNASEGYSNSRTCEIGLSINSGVAYKSLVYLVDKCTT</sequence>
<keyword evidence="3" id="KW-0285">Flavoprotein</keyword>
<evidence type="ECO:0000313" key="14">
    <source>
        <dbReference type="Proteomes" id="UP000032417"/>
    </source>
</evidence>
<dbReference type="GO" id="GO:1903457">
    <property type="term" value="P:lactate catabolic process"/>
    <property type="evidence" value="ECO:0007669"/>
    <property type="project" value="TreeGrafter"/>
</dbReference>
<keyword evidence="6" id="KW-0809">Transit peptide</keyword>
<dbReference type="PATRIC" id="fig|1562970.3.peg.1993"/>
<evidence type="ECO:0000259" key="11">
    <source>
        <dbReference type="PROSITE" id="PS51379"/>
    </source>
</evidence>
<feature type="domain" description="FAD-binding PCMH-type" evidence="12">
    <location>
        <begin position="36"/>
        <end position="264"/>
    </location>
</feature>
<gene>
    <name evidence="13" type="ORF">ING2E5B_2018</name>
</gene>
<organism evidence="13 14">
    <name type="scientific">Fermentimonas caenicola</name>
    <dbReference type="NCBI Taxonomy" id="1562970"/>
    <lineage>
        <taxon>Bacteria</taxon>
        <taxon>Pseudomonadati</taxon>
        <taxon>Bacteroidota</taxon>
        <taxon>Bacteroidia</taxon>
        <taxon>Bacteroidales</taxon>
        <taxon>Dysgonomonadaceae</taxon>
        <taxon>Fermentimonas</taxon>
    </lineage>
</organism>
<keyword evidence="7" id="KW-0560">Oxidoreductase</keyword>
<accession>A0A098C489</accession>
<dbReference type="PROSITE" id="PS51379">
    <property type="entry name" value="4FE4S_FER_2"/>
    <property type="match status" value="1"/>
</dbReference>
<dbReference type="Gene3D" id="3.30.70.2740">
    <property type="match status" value="1"/>
</dbReference>
<dbReference type="SUPFAM" id="SSF55103">
    <property type="entry name" value="FAD-linked oxidases, C-terminal domain"/>
    <property type="match status" value="1"/>
</dbReference>
<name>A0A098C489_9BACT</name>
<dbReference type="HOGENOM" id="CLU_013688_0_0_10"/>